<gene>
    <name evidence="2" type="ORF">AsFPU1_0425</name>
</gene>
<dbReference type="SUPFAM" id="SSF69572">
    <property type="entry name" value="Activating enzymes of the ubiquitin-like proteins"/>
    <property type="match status" value="1"/>
</dbReference>
<dbReference type="InterPro" id="IPR035985">
    <property type="entry name" value="Ubiquitin-activating_enz"/>
</dbReference>
<dbReference type="InterPro" id="IPR000594">
    <property type="entry name" value="ThiF_NAD_FAD-bd"/>
</dbReference>
<dbReference type="AlphaFoldDB" id="A0A401ICK9"/>
<dbReference type="RefSeq" id="WP_124976468.1">
    <property type="nucleotide sequence ID" value="NZ_BDQK01000001.1"/>
</dbReference>
<dbReference type="GO" id="GO:0005737">
    <property type="term" value="C:cytoplasm"/>
    <property type="evidence" value="ECO:0007669"/>
    <property type="project" value="TreeGrafter"/>
</dbReference>
<dbReference type="CDD" id="cd00757">
    <property type="entry name" value="ThiF_MoeB_HesA_family"/>
    <property type="match status" value="1"/>
</dbReference>
<evidence type="ECO:0000313" key="3">
    <source>
        <dbReference type="Proteomes" id="UP000287247"/>
    </source>
</evidence>
<dbReference type="Gene3D" id="3.40.50.720">
    <property type="entry name" value="NAD(P)-binding Rossmann-like Domain"/>
    <property type="match status" value="1"/>
</dbReference>
<dbReference type="PANTHER" id="PTHR10953">
    <property type="entry name" value="UBIQUITIN-ACTIVATING ENZYME E1"/>
    <property type="match status" value="1"/>
</dbReference>
<dbReference type="EMBL" id="BDQK01000001">
    <property type="protein sequence ID" value="GBF79033.1"/>
    <property type="molecule type" value="Genomic_DNA"/>
</dbReference>
<dbReference type="GO" id="GO:0004792">
    <property type="term" value="F:thiosulfate-cyanide sulfurtransferase activity"/>
    <property type="evidence" value="ECO:0007669"/>
    <property type="project" value="TreeGrafter"/>
</dbReference>
<sequence length="272" mass="29761">MEFTPTELERYSRQIQLPGFGQEGQKRLKDSTAVVTGVGGLGGTVALYLAVAGVGKLILVRGGDLRLDDLNRQILMTNAWVGQPRVFKARETLLNINPEIEIEAVHEFVTPDNVDALVQQADIAFDCAFDFTERNLLNAACVRWGVPMVEAAMSGMDAYLTTIIPGETPCLSCIFPEKPDWDRWGFGVLGAVSGTLACLAALEGIKLLTGLGEPLTGQLLTMDLGSATFAKRRPYHDPNCPVCGHFTQQRLMSYVGKQKAQVQNYEFIIHNS</sequence>
<dbReference type="OrthoDB" id="9804286at2"/>
<dbReference type="PANTHER" id="PTHR10953:SF102">
    <property type="entry name" value="ADENYLYLTRANSFERASE AND SULFURTRANSFERASE MOCS3"/>
    <property type="match status" value="1"/>
</dbReference>
<protein>
    <submittedName>
        <fullName evidence="2">HesA protein</fullName>
    </submittedName>
</protein>
<dbReference type="Proteomes" id="UP000287247">
    <property type="component" value="Unassembled WGS sequence"/>
</dbReference>
<accession>A0A401ICK9</accession>
<reference evidence="3" key="1">
    <citation type="submission" date="2017-05" db="EMBL/GenBank/DDBJ databases">
        <title>Physiological properties and genetic analysis related to exopolysaccharide production of fresh-water unicellular cyanobacterium Aphanothece sacrum, Suizenji Nori, that has been cultured as a food source in Japan.</title>
        <authorList>
            <person name="Kanesaki Y."/>
            <person name="Yoshikawa S."/>
            <person name="Ohki K."/>
        </authorList>
    </citation>
    <scope>NUCLEOTIDE SEQUENCE [LARGE SCALE GENOMIC DNA]</scope>
    <source>
        <strain evidence="3">FPU1</strain>
    </source>
</reference>
<name>A0A401ICK9_APHSA</name>
<dbReference type="GO" id="GO:0016779">
    <property type="term" value="F:nucleotidyltransferase activity"/>
    <property type="evidence" value="ECO:0007669"/>
    <property type="project" value="TreeGrafter"/>
</dbReference>
<evidence type="ECO:0000259" key="1">
    <source>
        <dbReference type="Pfam" id="PF00899"/>
    </source>
</evidence>
<dbReference type="InterPro" id="IPR045886">
    <property type="entry name" value="ThiF/MoeB/HesA"/>
</dbReference>
<comment type="caution">
    <text evidence="2">The sequence shown here is derived from an EMBL/GenBank/DDBJ whole genome shotgun (WGS) entry which is preliminary data.</text>
</comment>
<keyword evidence="3" id="KW-1185">Reference proteome</keyword>
<organism evidence="2 3">
    <name type="scientific">Aphanothece sacrum FPU1</name>
    <dbReference type="NCBI Taxonomy" id="1920663"/>
    <lineage>
        <taxon>Bacteria</taxon>
        <taxon>Bacillati</taxon>
        <taxon>Cyanobacteriota</taxon>
        <taxon>Cyanophyceae</taxon>
        <taxon>Oscillatoriophycideae</taxon>
        <taxon>Chroococcales</taxon>
        <taxon>Aphanothecaceae</taxon>
        <taxon>Aphanothece</taxon>
    </lineage>
</organism>
<evidence type="ECO:0000313" key="2">
    <source>
        <dbReference type="EMBL" id="GBF79033.1"/>
    </source>
</evidence>
<dbReference type="GO" id="GO:0008641">
    <property type="term" value="F:ubiquitin-like modifier activating enzyme activity"/>
    <property type="evidence" value="ECO:0007669"/>
    <property type="project" value="InterPro"/>
</dbReference>
<proteinExistence type="predicted"/>
<feature type="domain" description="THIF-type NAD/FAD binding fold" evidence="1">
    <location>
        <begin position="11"/>
        <end position="242"/>
    </location>
</feature>
<dbReference type="Pfam" id="PF00899">
    <property type="entry name" value="ThiF"/>
    <property type="match status" value="1"/>
</dbReference>